<dbReference type="Gene3D" id="3.20.20.60">
    <property type="entry name" value="Phosphoenolpyruvate-binding domains"/>
    <property type="match status" value="1"/>
</dbReference>
<dbReference type="InterPro" id="IPR040442">
    <property type="entry name" value="Pyrv_kinase-like_dom_sf"/>
</dbReference>
<sequence length="200" mass="20197">MGDRMIPAFLGATPIISMNEPVADCAGAPLLYVDRAVELGRATATPLAGLIIGGCVGAADVQRFGASLAVIEARTGLEDGALRIVAEIASGVGLLAVSSLAGCSPRLDAIGWNGEAFARDIGARLARTADGAWIAPCATARSLTLAAAAAAGVPAIDALFSSADAAALRREAEEARRDGFTAKFSDGSEQARVLRDVFGG</sequence>
<organism evidence="5 6">
    <name type="scientific">Hansschlegelia quercus</name>
    <dbReference type="NCBI Taxonomy" id="2528245"/>
    <lineage>
        <taxon>Bacteria</taxon>
        <taxon>Pseudomonadati</taxon>
        <taxon>Pseudomonadota</taxon>
        <taxon>Alphaproteobacteria</taxon>
        <taxon>Hyphomicrobiales</taxon>
        <taxon>Methylopilaceae</taxon>
        <taxon>Hansschlegelia</taxon>
    </lineage>
</organism>
<proteinExistence type="predicted"/>
<gene>
    <name evidence="5" type="ORF">EYR15_14100</name>
</gene>
<comment type="cofactor">
    <cofactor evidence="1">
        <name>Mg(2+)</name>
        <dbReference type="ChEBI" id="CHEBI:18420"/>
    </cofactor>
</comment>
<dbReference type="AlphaFoldDB" id="A0A4V2JDG5"/>
<dbReference type="InterPro" id="IPR005000">
    <property type="entry name" value="Aldolase/citrate-lyase_domain"/>
</dbReference>
<dbReference type="InterPro" id="IPR015813">
    <property type="entry name" value="Pyrv/PenolPyrv_kinase-like_dom"/>
</dbReference>
<comment type="caution">
    <text evidence="5">The sequence shown here is derived from an EMBL/GenBank/DDBJ whole genome shotgun (WGS) entry which is preliminary data.</text>
</comment>
<evidence type="ECO:0000256" key="1">
    <source>
        <dbReference type="ARBA" id="ARBA00001946"/>
    </source>
</evidence>
<evidence type="ECO:0000313" key="5">
    <source>
        <dbReference type="EMBL" id="TBN48714.1"/>
    </source>
</evidence>
<evidence type="ECO:0000256" key="2">
    <source>
        <dbReference type="ARBA" id="ARBA00022723"/>
    </source>
</evidence>
<protein>
    <recommendedName>
        <fullName evidence="4">HpcH/HpaI aldolase/citrate lyase domain-containing protein</fullName>
    </recommendedName>
</protein>
<dbReference type="Pfam" id="PF03328">
    <property type="entry name" value="HpcH_HpaI"/>
    <property type="match status" value="1"/>
</dbReference>
<dbReference type="Proteomes" id="UP000291613">
    <property type="component" value="Unassembled WGS sequence"/>
</dbReference>
<evidence type="ECO:0000313" key="6">
    <source>
        <dbReference type="Proteomes" id="UP000291613"/>
    </source>
</evidence>
<dbReference type="PANTHER" id="PTHR32308">
    <property type="entry name" value="LYASE BETA SUBUNIT, PUTATIVE (AFU_ORTHOLOGUE AFUA_4G13030)-RELATED"/>
    <property type="match status" value="1"/>
</dbReference>
<evidence type="ECO:0000256" key="3">
    <source>
        <dbReference type="ARBA" id="ARBA00022842"/>
    </source>
</evidence>
<dbReference type="GO" id="GO:0000287">
    <property type="term" value="F:magnesium ion binding"/>
    <property type="evidence" value="ECO:0007669"/>
    <property type="project" value="TreeGrafter"/>
</dbReference>
<keyword evidence="3" id="KW-0460">Magnesium</keyword>
<feature type="domain" description="HpcH/HpaI aldolase/citrate lyase" evidence="4">
    <location>
        <begin position="58"/>
        <end position="183"/>
    </location>
</feature>
<name>A0A4V2JDG5_9HYPH</name>
<evidence type="ECO:0000259" key="4">
    <source>
        <dbReference type="Pfam" id="PF03328"/>
    </source>
</evidence>
<dbReference type="GO" id="GO:0003824">
    <property type="term" value="F:catalytic activity"/>
    <property type="evidence" value="ECO:0007669"/>
    <property type="project" value="InterPro"/>
</dbReference>
<accession>A0A4V2JDG5</accession>
<keyword evidence="6" id="KW-1185">Reference proteome</keyword>
<dbReference type="SUPFAM" id="SSF51621">
    <property type="entry name" value="Phosphoenolpyruvate/pyruvate domain"/>
    <property type="match status" value="1"/>
</dbReference>
<keyword evidence="2" id="KW-0479">Metal-binding</keyword>
<dbReference type="PANTHER" id="PTHR32308:SF0">
    <property type="entry name" value="HPCH_HPAI ALDOLASE_CITRATE LYASE DOMAIN-CONTAINING PROTEIN"/>
    <property type="match status" value="1"/>
</dbReference>
<reference evidence="5 6" key="1">
    <citation type="submission" date="2019-02" db="EMBL/GenBank/DDBJ databases">
        <title>Hansschlegelia quercus sp. nov., a novel methylotrophic bacterium from buds of oak (Quercus robur L.).</title>
        <authorList>
            <person name="Agafonova N.V."/>
            <person name="Kaparullina E.N."/>
            <person name="Grouzdev D.S."/>
            <person name="Doronina N.V."/>
        </authorList>
    </citation>
    <scope>NUCLEOTIDE SEQUENCE [LARGE SCALE GENOMIC DNA]</scope>
    <source>
        <strain evidence="5 6">Dub</strain>
    </source>
</reference>
<dbReference type="GO" id="GO:0006107">
    <property type="term" value="P:oxaloacetate metabolic process"/>
    <property type="evidence" value="ECO:0007669"/>
    <property type="project" value="TreeGrafter"/>
</dbReference>
<dbReference type="EMBL" id="SIUB01000007">
    <property type="protein sequence ID" value="TBN48714.1"/>
    <property type="molecule type" value="Genomic_DNA"/>
</dbReference>